<accession>A0A9Y2AER3</accession>
<feature type="transmembrane region" description="Helical" evidence="1">
    <location>
        <begin position="386"/>
        <end position="406"/>
    </location>
</feature>
<dbReference type="EMBL" id="CP120678">
    <property type="protein sequence ID" value="WIW70225.1"/>
    <property type="molecule type" value="Genomic_DNA"/>
</dbReference>
<name>A0A9Y2AER3_9FIRM</name>
<feature type="transmembrane region" description="Helical" evidence="1">
    <location>
        <begin position="7"/>
        <end position="24"/>
    </location>
</feature>
<sequence length="410" mass="48064">MLQKNKATFLLFLMMILFILSYPYRDGFWGGLFNAGMLAAVIGGLADWFAVRALFEKPLGIGYRTEVIPRNREQIFCDMITFISKDLLGKENIIRVLDRYSLMKLALTYVDESKGDEKIKQFLYQMVTLFLKESNKEQLAKILENLLQEKVKEMNTIKPVIEALIHTLERDEEDAFIKELLVELEVYVHHPAVVGVIEQIVTQIKQQYTGQAEMREMASRFLDLSEEKIAKMVQREIIQYLRDLQFRTHPLRIDLKVRIIEWLLNQKENKQLEESLNQFLEYMINEKLNVSNAIVNFLNVLLEEQKMNLRRLIDQIVDNQIQRLRSDDKLQEKCEQFMKEIVMHVISEKHIVLETKIREKLDGLSNDDLKNLVENRVGDDLQMIRINGSVVGAIAGMMLYVLTFLVERFV</sequence>
<reference evidence="2" key="1">
    <citation type="submission" date="2023-03" db="EMBL/GenBank/DDBJ databases">
        <title>Selenobaculum gbiensis gen. nov. sp. nov., a new bacterium isolated from the gut microbiota of IBD patient.</title>
        <authorList>
            <person name="Yeo S."/>
            <person name="Park H."/>
            <person name="Huh C.S."/>
        </authorList>
    </citation>
    <scope>NUCLEOTIDE SEQUENCE</scope>
    <source>
        <strain evidence="2">ICN-92133</strain>
    </source>
</reference>
<gene>
    <name evidence="2" type="ORF">P3F81_10040</name>
</gene>
<dbReference type="Proteomes" id="UP001243623">
    <property type="component" value="Chromosome"/>
</dbReference>
<dbReference type="GO" id="GO:0005886">
    <property type="term" value="C:plasma membrane"/>
    <property type="evidence" value="ECO:0007669"/>
    <property type="project" value="TreeGrafter"/>
</dbReference>
<dbReference type="RefSeq" id="WP_147670016.1">
    <property type="nucleotide sequence ID" value="NZ_CP120678.1"/>
</dbReference>
<proteinExistence type="predicted"/>
<protein>
    <submittedName>
        <fullName evidence="2">DUF445 domain-containing protein</fullName>
    </submittedName>
</protein>
<evidence type="ECO:0000313" key="2">
    <source>
        <dbReference type="EMBL" id="WIW70225.1"/>
    </source>
</evidence>
<evidence type="ECO:0000256" key="1">
    <source>
        <dbReference type="SAM" id="Phobius"/>
    </source>
</evidence>
<keyword evidence="1" id="KW-1133">Transmembrane helix</keyword>
<dbReference type="PANTHER" id="PTHR38442:SF1">
    <property type="entry name" value="INNER MEMBRANE PROTEIN"/>
    <property type="match status" value="1"/>
</dbReference>
<dbReference type="KEGG" id="sgbi:P3F81_10040"/>
<feature type="transmembrane region" description="Helical" evidence="1">
    <location>
        <begin position="36"/>
        <end position="55"/>
    </location>
</feature>
<dbReference type="InterPro" id="IPR016024">
    <property type="entry name" value="ARM-type_fold"/>
</dbReference>
<dbReference type="SUPFAM" id="SSF48371">
    <property type="entry name" value="ARM repeat"/>
    <property type="match status" value="1"/>
</dbReference>
<dbReference type="PANTHER" id="PTHR38442">
    <property type="entry name" value="INNER MEMBRANE PROTEIN-RELATED"/>
    <property type="match status" value="1"/>
</dbReference>
<evidence type="ECO:0000313" key="3">
    <source>
        <dbReference type="Proteomes" id="UP001243623"/>
    </source>
</evidence>
<dbReference type="InterPro" id="IPR007383">
    <property type="entry name" value="DUF445"/>
</dbReference>
<dbReference type="AlphaFoldDB" id="A0A9Y2AER3"/>
<keyword evidence="1" id="KW-0472">Membrane</keyword>
<keyword evidence="3" id="KW-1185">Reference proteome</keyword>
<keyword evidence="1" id="KW-0812">Transmembrane</keyword>
<dbReference type="Pfam" id="PF04286">
    <property type="entry name" value="DUF445"/>
    <property type="match status" value="1"/>
</dbReference>
<organism evidence="2 3">
    <name type="scientific">Selenobaculum gibii</name>
    <dbReference type="NCBI Taxonomy" id="3054208"/>
    <lineage>
        <taxon>Bacteria</taxon>
        <taxon>Bacillati</taxon>
        <taxon>Bacillota</taxon>
        <taxon>Negativicutes</taxon>
        <taxon>Selenomonadales</taxon>
        <taxon>Selenomonadaceae</taxon>
        <taxon>Selenobaculum</taxon>
    </lineage>
</organism>